<dbReference type="SMART" id="SM00204">
    <property type="entry name" value="TGFB"/>
    <property type="match status" value="1"/>
</dbReference>
<feature type="signal peptide" evidence="13">
    <location>
        <begin position="1"/>
        <end position="29"/>
    </location>
</feature>
<comment type="similarity">
    <text evidence="2 12">Belongs to the TGF-beta family.</text>
</comment>
<evidence type="ECO:0000256" key="5">
    <source>
        <dbReference type="ARBA" id="ARBA00022685"/>
    </source>
</evidence>
<keyword evidence="16" id="KW-1185">Reference proteome</keyword>
<evidence type="ECO:0000256" key="11">
    <source>
        <dbReference type="ARBA" id="ARBA00068934"/>
    </source>
</evidence>
<dbReference type="GO" id="GO:0005125">
    <property type="term" value="F:cytokine activity"/>
    <property type="evidence" value="ECO:0007669"/>
    <property type="project" value="UniProtKB-KW"/>
</dbReference>
<dbReference type="CDD" id="cd19376">
    <property type="entry name" value="TGF_beta_GDF15"/>
    <property type="match status" value="1"/>
</dbReference>
<feature type="chain" id="PRO_5035309227" description="Growth/differentiation factor 15" evidence="13">
    <location>
        <begin position="30"/>
        <end position="306"/>
    </location>
</feature>
<evidence type="ECO:0000256" key="13">
    <source>
        <dbReference type="SAM" id="SignalP"/>
    </source>
</evidence>
<dbReference type="GO" id="GO:0005615">
    <property type="term" value="C:extracellular space"/>
    <property type="evidence" value="ECO:0007669"/>
    <property type="project" value="UniProtKB-KW"/>
</dbReference>
<dbReference type="InterPro" id="IPR029034">
    <property type="entry name" value="Cystine-knot_cytokine"/>
</dbReference>
<proteinExistence type="inferred from homology"/>
<comment type="subcellular location">
    <subcellularLocation>
        <location evidence="1">Secreted</location>
    </subcellularLocation>
</comment>
<evidence type="ECO:0000313" key="16">
    <source>
        <dbReference type="Proteomes" id="UP000700334"/>
    </source>
</evidence>
<evidence type="ECO:0000256" key="2">
    <source>
        <dbReference type="ARBA" id="ARBA00006656"/>
    </source>
</evidence>
<evidence type="ECO:0000256" key="10">
    <source>
        <dbReference type="ARBA" id="ARBA00063341"/>
    </source>
</evidence>
<evidence type="ECO:0000256" key="1">
    <source>
        <dbReference type="ARBA" id="ARBA00004613"/>
    </source>
</evidence>
<dbReference type="InterPro" id="IPR001839">
    <property type="entry name" value="TGF-b_C"/>
</dbReference>
<dbReference type="Proteomes" id="UP000700334">
    <property type="component" value="Unassembled WGS sequence"/>
</dbReference>
<protein>
    <recommendedName>
        <fullName evidence="11">Growth/differentiation factor 15</fullName>
    </recommendedName>
</protein>
<dbReference type="OrthoDB" id="10030979at2759"/>
<dbReference type="InterPro" id="IPR015615">
    <property type="entry name" value="TGF-beta-rel"/>
</dbReference>
<dbReference type="AlphaFoldDB" id="A0A8J6AAU2"/>
<dbReference type="EMBL" id="JAGFMF010011659">
    <property type="protein sequence ID" value="KAG8517243.1"/>
    <property type="molecule type" value="Genomic_DNA"/>
</dbReference>
<dbReference type="Pfam" id="PF00019">
    <property type="entry name" value="TGF_beta"/>
    <property type="match status" value="1"/>
</dbReference>
<evidence type="ECO:0000313" key="15">
    <source>
        <dbReference type="EMBL" id="KAG8517243.1"/>
    </source>
</evidence>
<evidence type="ECO:0000256" key="3">
    <source>
        <dbReference type="ARBA" id="ARBA00022514"/>
    </source>
</evidence>
<dbReference type="PANTHER" id="PTHR11848:SF78">
    <property type="entry name" value="GROWTH_DIFFERENTIATION FACTOR 15"/>
    <property type="match status" value="1"/>
</dbReference>
<sequence length="306" mass="33694">MPRQNPTPALHSPMLSMLLVLSGLGAGHALSLAQEQLFNMPSSSDLPSSLDASRFPELRKSYEHLQSRLQENQDREAWNADLIPATQVRILIPKLQIGPGRHVHLRIPKAALSEGVPEASRLHRALFRLSPTAPNSWDVTRPLRRQLSLGKAPTLRLRSSRLPAEWRVMGSSAQPQLELQWLTPAARGRRSAHARTSDGCPLGAGRCCRLRSLRASLEDLGWADWVMAPREVDVRICVGACPSQFRSANTHAQMQARLHGLNPEAAPAPCCVPASYEPVVLMHRDSDGRVALTPFDDLVAKDCHCA</sequence>
<dbReference type="PANTHER" id="PTHR11848">
    <property type="entry name" value="TGF-BETA FAMILY"/>
    <property type="match status" value="1"/>
</dbReference>
<dbReference type="Gene3D" id="2.10.90.10">
    <property type="entry name" value="Cystine-knot cytokines"/>
    <property type="match status" value="1"/>
</dbReference>
<evidence type="ECO:0000256" key="6">
    <source>
        <dbReference type="ARBA" id="ARBA00022702"/>
    </source>
</evidence>
<keyword evidence="7 13" id="KW-0732">Signal</keyword>
<evidence type="ECO:0000256" key="8">
    <source>
        <dbReference type="ARBA" id="ARBA00023157"/>
    </source>
</evidence>
<keyword evidence="6" id="KW-0372">Hormone</keyword>
<comment type="subunit">
    <text evidence="10">Homodimer; disulfide-linked. Interacts with GFRAL and RET; ligand of GFRAL, which mediates GDF15 internalization and cellular signaling through interaction with RET via the formation of a 2:2:2 ternary complex composed of GDF15, GFRAL and RET.</text>
</comment>
<comment type="caution">
    <text evidence="15">The sequence shown here is derived from an EMBL/GenBank/DDBJ whole genome shotgun (WGS) entry which is preliminary data.</text>
</comment>
<keyword evidence="9" id="KW-0325">Glycoprotein</keyword>
<dbReference type="GO" id="GO:0008083">
    <property type="term" value="F:growth factor activity"/>
    <property type="evidence" value="ECO:0007669"/>
    <property type="project" value="UniProtKB-KW"/>
</dbReference>
<dbReference type="FunFam" id="2.10.90.10:FF:000039">
    <property type="entry name" value="growth/differentiation factor 15"/>
    <property type="match status" value="1"/>
</dbReference>
<keyword evidence="4" id="KW-0964">Secreted</keyword>
<feature type="domain" description="TGF-beta family profile" evidence="14">
    <location>
        <begin position="187"/>
        <end position="306"/>
    </location>
</feature>
<evidence type="ECO:0000256" key="9">
    <source>
        <dbReference type="ARBA" id="ARBA00023180"/>
    </source>
</evidence>
<dbReference type="PROSITE" id="PS51362">
    <property type="entry name" value="TGF_BETA_2"/>
    <property type="match status" value="1"/>
</dbReference>
<accession>A0A8J6AAU2</accession>
<keyword evidence="12" id="KW-0339">Growth factor</keyword>
<evidence type="ECO:0000256" key="12">
    <source>
        <dbReference type="RuleBase" id="RU000354"/>
    </source>
</evidence>
<dbReference type="GO" id="GO:0005179">
    <property type="term" value="F:hormone activity"/>
    <property type="evidence" value="ECO:0007669"/>
    <property type="project" value="UniProtKB-KW"/>
</dbReference>
<evidence type="ECO:0000259" key="14">
    <source>
        <dbReference type="PROSITE" id="PS51362"/>
    </source>
</evidence>
<keyword evidence="5" id="KW-0165">Cleavage on pair of basic residues</keyword>
<reference evidence="15" key="1">
    <citation type="journal article" date="2021" name="Evol. Appl.">
        <title>The genome of the Pyrenean desman and the effects of bottlenecks and inbreeding on the genomic landscape of an endangered species.</title>
        <authorList>
            <person name="Escoda L."/>
            <person name="Castresana J."/>
        </authorList>
    </citation>
    <scope>NUCLEOTIDE SEQUENCE</scope>
    <source>
        <strain evidence="15">IBE-C5619</strain>
    </source>
</reference>
<keyword evidence="8" id="KW-1015">Disulfide bond</keyword>
<name>A0A8J6AAU2_GALPY</name>
<organism evidence="15 16">
    <name type="scientific">Galemys pyrenaicus</name>
    <name type="common">Iberian desman</name>
    <name type="synonym">Pyrenean desman</name>
    <dbReference type="NCBI Taxonomy" id="202257"/>
    <lineage>
        <taxon>Eukaryota</taxon>
        <taxon>Metazoa</taxon>
        <taxon>Chordata</taxon>
        <taxon>Craniata</taxon>
        <taxon>Vertebrata</taxon>
        <taxon>Euteleostomi</taxon>
        <taxon>Mammalia</taxon>
        <taxon>Eutheria</taxon>
        <taxon>Laurasiatheria</taxon>
        <taxon>Eulipotyphla</taxon>
        <taxon>Talpidae</taxon>
        <taxon>Galemys</taxon>
    </lineage>
</organism>
<keyword evidence="3" id="KW-0202">Cytokine</keyword>
<evidence type="ECO:0000256" key="7">
    <source>
        <dbReference type="ARBA" id="ARBA00022729"/>
    </source>
</evidence>
<gene>
    <name evidence="15" type="ORF">J0S82_009185</name>
</gene>
<dbReference type="SUPFAM" id="SSF57501">
    <property type="entry name" value="Cystine-knot cytokines"/>
    <property type="match status" value="1"/>
</dbReference>
<evidence type="ECO:0000256" key="4">
    <source>
        <dbReference type="ARBA" id="ARBA00022525"/>
    </source>
</evidence>